<dbReference type="HAMAP" id="MF_01445">
    <property type="entry name" value="TsaD"/>
    <property type="match status" value="1"/>
</dbReference>
<gene>
    <name evidence="8" type="primary">tsaD</name>
    <name evidence="10" type="ORF">A3D08_03815</name>
</gene>
<dbReference type="GO" id="GO:0061711">
    <property type="term" value="F:tRNA N(6)-L-threonylcarbamoyladenine synthase activity"/>
    <property type="evidence" value="ECO:0007669"/>
    <property type="project" value="UniProtKB-EC"/>
</dbReference>
<reference evidence="10 11" key="1">
    <citation type="journal article" date="2016" name="Nat. Commun.">
        <title>Thousands of microbial genomes shed light on interconnected biogeochemical processes in an aquifer system.</title>
        <authorList>
            <person name="Anantharaman K."/>
            <person name="Brown C.T."/>
            <person name="Hug L.A."/>
            <person name="Sharon I."/>
            <person name="Castelle C.J."/>
            <person name="Probst A.J."/>
            <person name="Thomas B.C."/>
            <person name="Singh A."/>
            <person name="Wilkins M.J."/>
            <person name="Karaoz U."/>
            <person name="Brodie E.L."/>
            <person name="Williams K.H."/>
            <person name="Hubbard S.S."/>
            <person name="Banfield J.F."/>
        </authorList>
    </citation>
    <scope>NUCLEOTIDE SEQUENCE [LARGE SCALE GENOMIC DNA]</scope>
</reference>
<proteinExistence type="inferred from homology"/>
<dbReference type="AlphaFoldDB" id="A0A1F7HEF3"/>
<comment type="function">
    <text evidence="8">Required for the formation of a threonylcarbamoyl group on adenosine at position 37 (t(6)A37) in tRNAs that read codons beginning with adenine. Is involved in the transfer of the threonylcarbamoyl moiety of threonylcarbamoyl-AMP (TC-AMP) to the N6 group of A37, together with TsaE and TsaB. TsaD likely plays a direct catalytic role in this reaction.</text>
</comment>
<dbReference type="Proteomes" id="UP000178098">
    <property type="component" value="Unassembled WGS sequence"/>
</dbReference>
<feature type="binding site" evidence="8">
    <location>
        <position position="172"/>
    </location>
    <ligand>
        <name>substrate</name>
    </ligand>
</feature>
<feature type="binding site" evidence="8">
    <location>
        <position position="281"/>
    </location>
    <ligand>
        <name>substrate</name>
    </ligand>
</feature>
<comment type="cofactor">
    <cofactor evidence="8">
        <name>Fe(2+)</name>
        <dbReference type="ChEBI" id="CHEBI:29033"/>
    </cofactor>
    <text evidence="8">Binds 1 Fe(2+) ion per subunit.</text>
</comment>
<evidence type="ECO:0000256" key="3">
    <source>
        <dbReference type="ARBA" id="ARBA00022694"/>
    </source>
</evidence>
<dbReference type="EC" id="2.3.1.234" evidence="8"/>
<dbReference type="GO" id="GO:0005737">
    <property type="term" value="C:cytoplasm"/>
    <property type="evidence" value="ECO:0007669"/>
    <property type="project" value="UniProtKB-SubCell"/>
</dbReference>
<dbReference type="Gene3D" id="3.30.420.40">
    <property type="match status" value="2"/>
</dbReference>
<dbReference type="Pfam" id="PF00814">
    <property type="entry name" value="TsaD"/>
    <property type="match status" value="1"/>
</dbReference>
<evidence type="ECO:0000313" key="10">
    <source>
        <dbReference type="EMBL" id="OGK29286.1"/>
    </source>
</evidence>
<evidence type="ECO:0000256" key="2">
    <source>
        <dbReference type="ARBA" id="ARBA00022679"/>
    </source>
</evidence>
<evidence type="ECO:0000256" key="1">
    <source>
        <dbReference type="ARBA" id="ARBA00022490"/>
    </source>
</evidence>
<dbReference type="GO" id="GO:0002949">
    <property type="term" value="P:tRNA threonylcarbamoyladenosine modification"/>
    <property type="evidence" value="ECO:0007669"/>
    <property type="project" value="UniProtKB-UniRule"/>
</dbReference>
<evidence type="ECO:0000259" key="9">
    <source>
        <dbReference type="Pfam" id="PF00814"/>
    </source>
</evidence>
<accession>A0A1F7HEF3</accession>
<evidence type="ECO:0000256" key="4">
    <source>
        <dbReference type="ARBA" id="ARBA00022723"/>
    </source>
</evidence>
<sequence length="343" mass="37937">MKILAIDTACDETSVAVTTGRQVLSTAQFSQVVLHKQWGGVVPIIAKRAQEEHIQPTIEMALKRARVSLDDIETIAVTFGPGLAIALGVGIDNAKELATAHHKKLIAINHMEGHIYSCFAQNSKGNPDFEFKFPYLVLLVSGGHTELVLMKDHGQYEVIGKTLDDAVGEALDKAARIIVDEMVYPGGPIIERLALQGNDTFIHFTRPMARSNNLHMSYSGLKTALFNTVRGMSDQERVRHMHDLAASFQQAAFDELVMKLEKAMKKYKIYWVVMGGGVSANIHLRKMVRKLVQRYHGKAFFPTSPKLYGDNAAMIGVAAHFHAQRGDFVDTIDSLERNARAGL</sequence>
<dbReference type="InterPro" id="IPR022450">
    <property type="entry name" value="TsaD"/>
</dbReference>
<dbReference type="NCBIfam" id="TIGR03723">
    <property type="entry name" value="T6A_TsaD_YgjD"/>
    <property type="match status" value="1"/>
</dbReference>
<organism evidence="10 11">
    <name type="scientific">Candidatus Roizmanbacteria bacterium RIFCSPHIGHO2_02_FULL_43_11</name>
    <dbReference type="NCBI Taxonomy" id="1802043"/>
    <lineage>
        <taxon>Bacteria</taxon>
        <taxon>Candidatus Roizmaniibacteriota</taxon>
    </lineage>
</organism>
<dbReference type="PANTHER" id="PTHR11735:SF6">
    <property type="entry name" value="TRNA N6-ADENOSINE THREONYLCARBAMOYLTRANSFERASE, MITOCHONDRIAL"/>
    <property type="match status" value="1"/>
</dbReference>
<feature type="binding site" evidence="8">
    <location>
        <position position="187"/>
    </location>
    <ligand>
        <name>substrate</name>
    </ligand>
</feature>
<keyword evidence="6 8" id="KW-0012">Acyltransferase</keyword>
<evidence type="ECO:0000256" key="8">
    <source>
        <dbReference type="HAMAP-Rule" id="MF_01445"/>
    </source>
</evidence>
<keyword evidence="3 8" id="KW-0819">tRNA processing</keyword>
<dbReference type="InterPro" id="IPR043129">
    <property type="entry name" value="ATPase_NBD"/>
</dbReference>
<dbReference type="EMBL" id="MFZT01000051">
    <property type="protein sequence ID" value="OGK29286.1"/>
    <property type="molecule type" value="Genomic_DNA"/>
</dbReference>
<dbReference type="SUPFAM" id="SSF53067">
    <property type="entry name" value="Actin-like ATPase domain"/>
    <property type="match status" value="2"/>
</dbReference>
<keyword evidence="5 8" id="KW-0408">Iron</keyword>
<comment type="catalytic activity">
    <reaction evidence="7 8">
        <text>L-threonylcarbamoyladenylate + adenosine(37) in tRNA = N(6)-L-threonylcarbamoyladenosine(37) in tRNA + AMP + H(+)</text>
        <dbReference type="Rhea" id="RHEA:37059"/>
        <dbReference type="Rhea" id="RHEA-COMP:10162"/>
        <dbReference type="Rhea" id="RHEA-COMP:10163"/>
        <dbReference type="ChEBI" id="CHEBI:15378"/>
        <dbReference type="ChEBI" id="CHEBI:73682"/>
        <dbReference type="ChEBI" id="CHEBI:74411"/>
        <dbReference type="ChEBI" id="CHEBI:74418"/>
        <dbReference type="ChEBI" id="CHEBI:456215"/>
        <dbReference type="EC" id="2.3.1.234"/>
    </reaction>
</comment>
<feature type="domain" description="Gcp-like" evidence="9">
    <location>
        <begin position="22"/>
        <end position="316"/>
    </location>
</feature>
<evidence type="ECO:0000256" key="7">
    <source>
        <dbReference type="ARBA" id="ARBA00048117"/>
    </source>
</evidence>
<dbReference type="GO" id="GO:0005506">
    <property type="term" value="F:iron ion binding"/>
    <property type="evidence" value="ECO:0007669"/>
    <property type="project" value="UniProtKB-UniRule"/>
</dbReference>
<comment type="subcellular location">
    <subcellularLocation>
        <location evidence="8">Cytoplasm</location>
    </subcellularLocation>
</comment>
<feature type="binding site" evidence="8">
    <location>
        <position position="310"/>
    </location>
    <ligand>
        <name>Fe cation</name>
        <dbReference type="ChEBI" id="CHEBI:24875"/>
    </ligand>
</feature>
<comment type="caution">
    <text evidence="10">The sequence shown here is derived from an EMBL/GenBank/DDBJ whole genome shotgun (WGS) entry which is preliminary data.</text>
</comment>
<dbReference type="FunFam" id="3.30.420.40:FF:000040">
    <property type="entry name" value="tRNA N6-adenosine threonylcarbamoyltransferase"/>
    <property type="match status" value="1"/>
</dbReference>
<evidence type="ECO:0000313" key="11">
    <source>
        <dbReference type="Proteomes" id="UP000178098"/>
    </source>
</evidence>
<name>A0A1F7HEF3_9BACT</name>
<evidence type="ECO:0000256" key="5">
    <source>
        <dbReference type="ARBA" id="ARBA00023004"/>
    </source>
</evidence>
<feature type="binding site" evidence="8">
    <location>
        <begin position="139"/>
        <end position="143"/>
    </location>
    <ligand>
        <name>substrate</name>
    </ligand>
</feature>
<feature type="binding site" evidence="8">
    <location>
        <position position="191"/>
    </location>
    <ligand>
        <name>substrate</name>
    </ligand>
</feature>
<dbReference type="InterPro" id="IPR000905">
    <property type="entry name" value="Gcp-like_dom"/>
</dbReference>
<dbReference type="NCBIfam" id="TIGR00329">
    <property type="entry name" value="gcp_kae1"/>
    <property type="match status" value="1"/>
</dbReference>
<dbReference type="PRINTS" id="PR00789">
    <property type="entry name" value="OSIALOPTASE"/>
</dbReference>
<feature type="binding site" evidence="8">
    <location>
        <position position="110"/>
    </location>
    <ligand>
        <name>Fe cation</name>
        <dbReference type="ChEBI" id="CHEBI:24875"/>
    </ligand>
</feature>
<protein>
    <recommendedName>
        <fullName evidence="8">tRNA N6-adenosine threonylcarbamoyltransferase</fullName>
        <ecNumber evidence="8">2.3.1.234</ecNumber>
    </recommendedName>
    <alternativeName>
        <fullName evidence="8">N6-L-threonylcarbamoyladenine synthase</fullName>
        <shortName evidence="8">t(6)A synthase</shortName>
    </alternativeName>
    <alternativeName>
        <fullName evidence="8">t(6)A37 threonylcarbamoyladenosine biosynthesis protein TsaD</fullName>
    </alternativeName>
    <alternativeName>
        <fullName evidence="8">tRNA threonylcarbamoyladenosine biosynthesis protein TsaD</fullName>
    </alternativeName>
</protein>
<feature type="binding site" evidence="8">
    <location>
        <position position="114"/>
    </location>
    <ligand>
        <name>Fe cation</name>
        <dbReference type="ChEBI" id="CHEBI:24875"/>
    </ligand>
</feature>
<dbReference type="InterPro" id="IPR017861">
    <property type="entry name" value="KAE1/TsaD"/>
</dbReference>
<comment type="similarity">
    <text evidence="8">Belongs to the KAE1 / TsaD family.</text>
</comment>
<keyword evidence="2 8" id="KW-0808">Transferase</keyword>
<dbReference type="PANTHER" id="PTHR11735">
    <property type="entry name" value="TRNA N6-ADENOSINE THREONYLCARBAMOYLTRANSFERASE"/>
    <property type="match status" value="1"/>
</dbReference>
<keyword evidence="4 8" id="KW-0479">Metal-binding</keyword>
<evidence type="ECO:0000256" key="6">
    <source>
        <dbReference type="ARBA" id="ARBA00023315"/>
    </source>
</evidence>
<keyword evidence="1 8" id="KW-0963">Cytoplasm</keyword>